<comment type="subcellular location">
    <subcellularLocation>
        <location evidence="1">Membrane</location>
        <topology evidence="1">Multi-pass membrane protein</topology>
    </subcellularLocation>
</comment>
<dbReference type="OrthoDB" id="541113at2759"/>
<evidence type="ECO:0000313" key="10">
    <source>
        <dbReference type="Proteomes" id="UP000006906"/>
    </source>
</evidence>
<feature type="compositionally biased region" description="Low complexity" evidence="7">
    <location>
        <begin position="219"/>
        <end position="232"/>
    </location>
</feature>
<feature type="transmembrane region" description="Helical" evidence="8">
    <location>
        <begin position="130"/>
        <end position="151"/>
    </location>
</feature>
<feature type="compositionally biased region" description="Low complexity" evidence="7">
    <location>
        <begin position="297"/>
        <end position="307"/>
    </location>
</feature>
<feature type="transmembrane region" description="Helical" evidence="8">
    <location>
        <begin position="571"/>
        <end position="587"/>
    </location>
</feature>
<dbReference type="Gramene" id="PNW73277">
    <property type="protein sequence ID" value="PNW73277"/>
    <property type="gene ID" value="CHLRE_14g626000v5"/>
</dbReference>
<feature type="compositionally biased region" description="Gly residues" evidence="7">
    <location>
        <begin position="317"/>
        <end position="328"/>
    </location>
</feature>
<protein>
    <recommendedName>
        <fullName evidence="11">Auxin efflux carrier component</fullName>
    </recommendedName>
</protein>
<feature type="transmembrane region" description="Helical" evidence="8">
    <location>
        <begin position="533"/>
        <end position="559"/>
    </location>
</feature>
<dbReference type="InterPro" id="IPR051107">
    <property type="entry name" value="Auxin_Efflux_Carrier"/>
</dbReference>
<evidence type="ECO:0000256" key="1">
    <source>
        <dbReference type="ARBA" id="ARBA00004141"/>
    </source>
</evidence>
<feature type="transmembrane region" description="Helical" evidence="8">
    <location>
        <begin position="641"/>
        <end position="666"/>
    </location>
</feature>
<dbReference type="EMBL" id="CM008975">
    <property type="protein sequence ID" value="PNW73277.1"/>
    <property type="molecule type" value="Genomic_DNA"/>
</dbReference>
<keyword evidence="10" id="KW-1185">Reference proteome</keyword>
<feature type="region of interest" description="Disordered" evidence="7">
    <location>
        <begin position="297"/>
        <end position="332"/>
    </location>
</feature>
<feature type="transmembrane region" description="Helical" evidence="8">
    <location>
        <begin position="7"/>
        <end position="25"/>
    </location>
</feature>
<feature type="compositionally biased region" description="Pro residues" evidence="7">
    <location>
        <begin position="177"/>
        <end position="188"/>
    </location>
</feature>
<dbReference type="GeneID" id="5718394"/>
<feature type="transmembrane region" description="Helical" evidence="8">
    <location>
        <begin position="608"/>
        <end position="629"/>
    </location>
</feature>
<dbReference type="PANTHER" id="PTHR31752:SF18">
    <property type="entry name" value="AUXIN EFFLUX CARRIER COMPONENT 1"/>
    <property type="match status" value="1"/>
</dbReference>
<sequence length="802" mass="79357">MWQFQGVLNAGLQVLLIVFSGWAFSRFDLLEPDKFGPQMNVLLLRVGFTSLNMYQLGIKLDLKDADTWKSLGAYALWVAMVQAGILVYTRFFNGRNLRDAALLNLVLTSNNTVIIGLPVLAATFPEAGGPLALLSALPLFVQAIPFSIVMFEADKVLTAQDAEKEAAAAAAVAAAPAQPPQPPQPPQPQSAASILLQKPYVLQPEGGGSSPARAIRCGSSNSSSSSSRVKLATPTATADAAAASAEHPSCDTIHGDSGYSCPRGDGLAHSTSAAAAAAVAAAVAAVTAAAAAATDEGTAPSASAGGTPTPPPAGVGEAVGGGGGGGSGSCSTIASTRRVVHEVVSGGEGCSRGSRQGSGSSSGLGAAGVEGAGGGTAGGGGVGGVRPTPSPSPLPSPSPAPSSLLLLEEAPPAPAVATAPAAATASGWAKPGAVEAGAAQQQQQAAAPLKPNMAPPAARVKDTACVVGYGGQANSSCSSCGGGRGGGVVGGSNRNSSSSSSCSCFGAVWERCGGCCCVVQRWRMRHDVLDGRAAAGAVVPSAAVAVVPSAAGAVVLAAAPGDLPPPPLPNTSAPVAAASIVALPPSWRQWWEARRWVLTVARTVAKNPLLLAILTGLLVNLSGLRQWLWVGSPNYVPGLGWIGGALAWTAGITVPTSLFANGVWMYGKSFSRHTWIRAARLLCLKLLLLAPLQLACAAACGLPGPAAVSVLMLSLTPVASASFVLSSQYGGYGTDVVTAVTLLGVACLVPAVLAGLALPRALGLYQYQVEEAVAAAAGAGAGAGGAAAAAGGAAPGAQHALL</sequence>
<gene>
    <name evidence="9" type="ORF">CHLRE_14g626000v5</name>
</gene>
<keyword evidence="4 8" id="KW-0812">Transmembrane</keyword>
<keyword evidence="3" id="KW-0813">Transport</keyword>
<evidence type="ECO:0000256" key="4">
    <source>
        <dbReference type="ARBA" id="ARBA00022692"/>
    </source>
</evidence>
<dbReference type="ExpressionAtlas" id="A0A2K3CYB1">
    <property type="expression patterns" value="baseline and differential"/>
</dbReference>
<dbReference type="RefSeq" id="XP_042916950.1">
    <property type="nucleotide sequence ID" value="XM_043070277.1"/>
</dbReference>
<dbReference type="GO" id="GO:0016020">
    <property type="term" value="C:membrane"/>
    <property type="evidence" value="ECO:0007669"/>
    <property type="project" value="UniProtKB-SubCell"/>
</dbReference>
<evidence type="ECO:0000256" key="2">
    <source>
        <dbReference type="ARBA" id="ARBA00009177"/>
    </source>
</evidence>
<dbReference type="AlphaFoldDB" id="A0A2K3CYB1"/>
<dbReference type="InterPro" id="IPR004776">
    <property type="entry name" value="Mem_transp_PIN-like"/>
</dbReference>
<feature type="region of interest" description="Disordered" evidence="7">
    <location>
        <begin position="204"/>
        <end position="232"/>
    </location>
</feature>
<proteinExistence type="inferred from homology"/>
<dbReference type="Proteomes" id="UP000006906">
    <property type="component" value="Chromosome 14"/>
</dbReference>
<feature type="transmembrane region" description="Helical" evidence="8">
    <location>
        <begin position="71"/>
        <end position="89"/>
    </location>
</feature>
<feature type="transmembrane region" description="Helical" evidence="8">
    <location>
        <begin position="101"/>
        <end position="124"/>
    </location>
</feature>
<evidence type="ECO:0008006" key="11">
    <source>
        <dbReference type="Google" id="ProtNLM"/>
    </source>
</evidence>
<feature type="compositionally biased region" description="Low complexity" evidence="7">
    <location>
        <begin position="438"/>
        <end position="447"/>
    </location>
</feature>
<comment type="similarity">
    <text evidence="2">Belongs to the auxin efflux carrier (TC 2.A.69.1) family.</text>
</comment>
<evidence type="ECO:0000256" key="5">
    <source>
        <dbReference type="ARBA" id="ARBA00022989"/>
    </source>
</evidence>
<evidence type="ECO:0000256" key="3">
    <source>
        <dbReference type="ARBA" id="ARBA00022448"/>
    </source>
</evidence>
<name>A0A2K3CYB1_CHLRE</name>
<dbReference type="KEGG" id="cre:CHLRE_14g626000v5"/>
<feature type="transmembrane region" description="Helical" evidence="8">
    <location>
        <begin position="686"/>
        <end position="716"/>
    </location>
</feature>
<keyword evidence="5 8" id="KW-1133">Transmembrane helix</keyword>
<feature type="region of interest" description="Disordered" evidence="7">
    <location>
        <begin position="170"/>
        <end position="190"/>
    </location>
</feature>
<reference evidence="9 10" key="1">
    <citation type="journal article" date="2007" name="Science">
        <title>The Chlamydomonas genome reveals the evolution of key animal and plant functions.</title>
        <authorList>
            <person name="Merchant S.S."/>
            <person name="Prochnik S.E."/>
            <person name="Vallon O."/>
            <person name="Harris E.H."/>
            <person name="Karpowicz S.J."/>
            <person name="Witman G.B."/>
            <person name="Terry A."/>
            <person name="Salamov A."/>
            <person name="Fritz-Laylin L.K."/>
            <person name="Marechal-Drouard L."/>
            <person name="Marshall W.F."/>
            <person name="Qu L.H."/>
            <person name="Nelson D.R."/>
            <person name="Sanderfoot A.A."/>
            <person name="Spalding M.H."/>
            <person name="Kapitonov V.V."/>
            <person name="Ren Q."/>
            <person name="Ferris P."/>
            <person name="Lindquist E."/>
            <person name="Shapiro H."/>
            <person name="Lucas S.M."/>
            <person name="Grimwood J."/>
            <person name="Schmutz J."/>
            <person name="Cardol P."/>
            <person name="Cerutti H."/>
            <person name="Chanfreau G."/>
            <person name="Chen C.L."/>
            <person name="Cognat V."/>
            <person name="Croft M.T."/>
            <person name="Dent R."/>
            <person name="Dutcher S."/>
            <person name="Fernandez E."/>
            <person name="Fukuzawa H."/>
            <person name="Gonzalez-Ballester D."/>
            <person name="Gonzalez-Halphen D."/>
            <person name="Hallmann A."/>
            <person name="Hanikenne M."/>
            <person name="Hippler M."/>
            <person name="Inwood W."/>
            <person name="Jabbari K."/>
            <person name="Kalanon M."/>
            <person name="Kuras R."/>
            <person name="Lefebvre P.A."/>
            <person name="Lemaire S.D."/>
            <person name="Lobanov A.V."/>
            <person name="Lohr M."/>
            <person name="Manuell A."/>
            <person name="Meier I."/>
            <person name="Mets L."/>
            <person name="Mittag M."/>
            <person name="Mittelmeier T."/>
            <person name="Moroney J.V."/>
            <person name="Moseley J."/>
            <person name="Napoli C."/>
            <person name="Nedelcu A.M."/>
            <person name="Niyogi K."/>
            <person name="Novoselov S.V."/>
            <person name="Paulsen I.T."/>
            <person name="Pazour G."/>
            <person name="Purton S."/>
            <person name="Ral J.P."/>
            <person name="Riano-Pachon D.M."/>
            <person name="Riekhof W."/>
            <person name="Rymarquis L."/>
            <person name="Schroda M."/>
            <person name="Stern D."/>
            <person name="Umen J."/>
            <person name="Willows R."/>
            <person name="Wilson N."/>
            <person name="Zimmer S.L."/>
            <person name="Allmer J."/>
            <person name="Balk J."/>
            <person name="Bisova K."/>
            <person name="Chen C.J."/>
            <person name="Elias M."/>
            <person name="Gendler K."/>
            <person name="Hauser C."/>
            <person name="Lamb M.R."/>
            <person name="Ledford H."/>
            <person name="Long J.C."/>
            <person name="Minagawa J."/>
            <person name="Page M.D."/>
            <person name="Pan J."/>
            <person name="Pootakham W."/>
            <person name="Roje S."/>
            <person name="Rose A."/>
            <person name="Stahlberg E."/>
            <person name="Terauchi A.M."/>
            <person name="Yang P."/>
            <person name="Ball S."/>
            <person name="Bowler C."/>
            <person name="Dieckmann C.L."/>
            <person name="Gladyshev V.N."/>
            <person name="Green P."/>
            <person name="Jorgensen R."/>
            <person name="Mayfield S."/>
            <person name="Mueller-Roeber B."/>
            <person name="Rajamani S."/>
            <person name="Sayre R.T."/>
            <person name="Brokstein P."/>
            <person name="Dubchak I."/>
            <person name="Goodstein D."/>
            <person name="Hornick L."/>
            <person name="Huang Y.W."/>
            <person name="Jhaveri J."/>
            <person name="Luo Y."/>
            <person name="Martinez D."/>
            <person name="Ngau W.C."/>
            <person name="Otillar B."/>
            <person name="Poliakov A."/>
            <person name="Porter A."/>
            <person name="Szajkowski L."/>
            <person name="Werner G."/>
            <person name="Zhou K."/>
            <person name="Grigoriev I.V."/>
            <person name="Rokhsar D.S."/>
            <person name="Grossman A.R."/>
        </authorList>
    </citation>
    <scope>NUCLEOTIDE SEQUENCE [LARGE SCALE GENOMIC DNA]</scope>
    <source>
        <strain evidence="10">CC-503</strain>
    </source>
</reference>
<dbReference type="InParanoid" id="A0A2K3CYB1"/>
<feature type="transmembrane region" description="Helical" evidence="8">
    <location>
        <begin position="736"/>
        <end position="758"/>
    </location>
</feature>
<evidence type="ECO:0000256" key="8">
    <source>
        <dbReference type="SAM" id="Phobius"/>
    </source>
</evidence>
<feature type="compositionally biased region" description="Gly residues" evidence="7">
    <location>
        <begin position="360"/>
        <end position="384"/>
    </location>
</feature>
<evidence type="ECO:0000256" key="7">
    <source>
        <dbReference type="SAM" id="MobiDB-lite"/>
    </source>
</evidence>
<dbReference type="Pfam" id="PF03547">
    <property type="entry name" value="Mem_trans"/>
    <property type="match status" value="1"/>
</dbReference>
<accession>A0A2K3CYB1</accession>
<feature type="compositionally biased region" description="Pro residues" evidence="7">
    <location>
        <begin position="388"/>
        <end position="400"/>
    </location>
</feature>
<dbReference type="GO" id="GO:0055085">
    <property type="term" value="P:transmembrane transport"/>
    <property type="evidence" value="ECO:0007669"/>
    <property type="project" value="InterPro"/>
</dbReference>
<feature type="region of interest" description="Disordered" evidence="7">
    <location>
        <begin position="344"/>
        <end position="404"/>
    </location>
</feature>
<keyword evidence="6 8" id="KW-0472">Membrane</keyword>
<evidence type="ECO:0000313" key="9">
    <source>
        <dbReference type="EMBL" id="PNW73277.1"/>
    </source>
</evidence>
<evidence type="ECO:0000256" key="6">
    <source>
        <dbReference type="ARBA" id="ARBA00023136"/>
    </source>
</evidence>
<feature type="region of interest" description="Disordered" evidence="7">
    <location>
        <begin position="434"/>
        <end position="455"/>
    </location>
</feature>
<dbReference type="PANTHER" id="PTHR31752">
    <property type="entry name" value="AUXIN EFFLUX CARRIER COMPONENT 1B-RELATED"/>
    <property type="match status" value="1"/>
</dbReference>
<organism evidence="9 10">
    <name type="scientific">Chlamydomonas reinhardtii</name>
    <name type="common">Chlamydomonas smithii</name>
    <dbReference type="NCBI Taxonomy" id="3055"/>
    <lineage>
        <taxon>Eukaryota</taxon>
        <taxon>Viridiplantae</taxon>
        <taxon>Chlorophyta</taxon>
        <taxon>core chlorophytes</taxon>
        <taxon>Chlorophyceae</taxon>
        <taxon>CS clade</taxon>
        <taxon>Chlamydomonadales</taxon>
        <taxon>Chlamydomonadaceae</taxon>
        <taxon>Chlamydomonas</taxon>
    </lineage>
</organism>